<dbReference type="Proteomes" id="UP001151760">
    <property type="component" value="Unassembled WGS sequence"/>
</dbReference>
<reference evidence="3" key="2">
    <citation type="submission" date="2022-01" db="EMBL/GenBank/DDBJ databases">
        <authorList>
            <person name="Yamashiro T."/>
            <person name="Shiraishi A."/>
            <person name="Satake H."/>
            <person name="Nakayama K."/>
        </authorList>
    </citation>
    <scope>NUCLEOTIDE SEQUENCE</scope>
</reference>
<dbReference type="InterPro" id="IPR043502">
    <property type="entry name" value="DNA/RNA_pol_sf"/>
</dbReference>
<keyword evidence="4" id="KW-1185">Reference proteome</keyword>
<evidence type="ECO:0000313" key="4">
    <source>
        <dbReference type="Proteomes" id="UP001151760"/>
    </source>
</evidence>
<dbReference type="EMBL" id="BQNB010020090">
    <property type="protein sequence ID" value="GJT92243.1"/>
    <property type="molecule type" value="Genomic_DNA"/>
</dbReference>
<sequence length="337" mass="38975">MQSMKDNQVWVLLKLPPNGRTVRSKWLFKKKTDMDGKVHNFKASLVAKGYTQTYDVDYRETFSPVVDIRAIRILLAIAAFYDYEIWQMDVKIAFLNGYLSEDVYMVQPEGVVDPKHPNRVCKLQHSIYGLKQASRSWNKRFDVEIKKFAFNQNLDKPYVYLKACGSNVAFLILYVDDTLLMGNNVTMLKEVKSWLYKILKKFRMENSKKGYTPMIEKPNYRKSQGAKTPSEARFQQNPSETYWIAVKTILKYLRNANDMVLVYREKLEAELKKSAKQSTTAMSSTEAEYIDAAEASIEAIWMRKFIDGLGNIVPSNKRPMKMICDNEPAIAIANEES</sequence>
<reference evidence="3" key="1">
    <citation type="journal article" date="2022" name="Int. J. Mol. Sci.">
        <title>Draft Genome of Tanacetum Coccineum: Genomic Comparison of Closely Related Tanacetum-Family Plants.</title>
        <authorList>
            <person name="Yamashiro T."/>
            <person name="Shiraishi A."/>
            <person name="Nakayama K."/>
            <person name="Satake H."/>
        </authorList>
    </citation>
    <scope>NUCLEOTIDE SEQUENCE</scope>
</reference>
<dbReference type="CDD" id="cd09272">
    <property type="entry name" value="RNase_HI_RT_Ty1"/>
    <property type="match status" value="1"/>
</dbReference>
<evidence type="ECO:0000313" key="3">
    <source>
        <dbReference type="EMBL" id="GJT92243.1"/>
    </source>
</evidence>
<name>A0ABQ5HYI3_9ASTR</name>
<comment type="caution">
    <text evidence="3">The sequence shown here is derived from an EMBL/GenBank/DDBJ whole genome shotgun (WGS) entry which is preliminary data.</text>
</comment>
<protein>
    <submittedName>
        <fullName evidence="3">Retrotransposon protein, putative, ty1-copia subclass</fullName>
    </submittedName>
</protein>
<feature type="compositionally biased region" description="Polar residues" evidence="1">
    <location>
        <begin position="221"/>
        <end position="232"/>
    </location>
</feature>
<feature type="region of interest" description="Disordered" evidence="1">
    <location>
        <begin position="213"/>
        <end position="232"/>
    </location>
</feature>
<evidence type="ECO:0000259" key="2">
    <source>
        <dbReference type="Pfam" id="PF07727"/>
    </source>
</evidence>
<organism evidence="3 4">
    <name type="scientific">Tanacetum coccineum</name>
    <dbReference type="NCBI Taxonomy" id="301880"/>
    <lineage>
        <taxon>Eukaryota</taxon>
        <taxon>Viridiplantae</taxon>
        <taxon>Streptophyta</taxon>
        <taxon>Embryophyta</taxon>
        <taxon>Tracheophyta</taxon>
        <taxon>Spermatophyta</taxon>
        <taxon>Magnoliopsida</taxon>
        <taxon>eudicotyledons</taxon>
        <taxon>Gunneridae</taxon>
        <taxon>Pentapetalae</taxon>
        <taxon>asterids</taxon>
        <taxon>campanulids</taxon>
        <taxon>Asterales</taxon>
        <taxon>Asteraceae</taxon>
        <taxon>Asteroideae</taxon>
        <taxon>Anthemideae</taxon>
        <taxon>Anthemidinae</taxon>
        <taxon>Tanacetum</taxon>
    </lineage>
</organism>
<dbReference type="PANTHER" id="PTHR11439:SF496">
    <property type="entry name" value="RNA-DIRECTED DNA POLYMERASE"/>
    <property type="match status" value="1"/>
</dbReference>
<feature type="domain" description="Reverse transcriptase Ty1/copia-type" evidence="2">
    <location>
        <begin position="7"/>
        <end position="205"/>
    </location>
</feature>
<proteinExistence type="predicted"/>
<dbReference type="InterPro" id="IPR013103">
    <property type="entry name" value="RVT_2"/>
</dbReference>
<evidence type="ECO:0000256" key="1">
    <source>
        <dbReference type="SAM" id="MobiDB-lite"/>
    </source>
</evidence>
<dbReference type="Pfam" id="PF07727">
    <property type="entry name" value="RVT_2"/>
    <property type="match status" value="1"/>
</dbReference>
<accession>A0ABQ5HYI3</accession>
<gene>
    <name evidence="3" type="ORF">Tco_1081088</name>
</gene>
<dbReference type="PANTHER" id="PTHR11439">
    <property type="entry name" value="GAG-POL-RELATED RETROTRANSPOSON"/>
    <property type="match status" value="1"/>
</dbReference>
<dbReference type="SUPFAM" id="SSF56672">
    <property type="entry name" value="DNA/RNA polymerases"/>
    <property type="match status" value="1"/>
</dbReference>